<protein>
    <submittedName>
        <fullName evidence="4">Cell division protein</fullName>
    </submittedName>
</protein>
<keyword evidence="4" id="KW-0131">Cell cycle</keyword>
<comment type="caution">
    <text evidence="4">The sequence shown here is derived from an EMBL/GenBank/DDBJ whole genome shotgun (WGS) entry which is preliminary data.</text>
</comment>
<keyword evidence="4" id="KW-0132">Cell division</keyword>
<dbReference type="GO" id="GO:0051301">
    <property type="term" value="P:cell division"/>
    <property type="evidence" value="ECO:0007669"/>
    <property type="project" value="UniProtKB-KW"/>
</dbReference>
<dbReference type="Proteomes" id="UP000290433">
    <property type="component" value="Unassembled WGS sequence"/>
</dbReference>
<dbReference type="Gene3D" id="3.40.50.720">
    <property type="entry name" value="NAD(P)-binding Rossmann-like Domain"/>
    <property type="match status" value="1"/>
</dbReference>
<reference evidence="4 5" key="1">
    <citation type="submission" date="2014-12" db="EMBL/GenBank/DDBJ databases">
        <title>Genome sequence of Flavobacterium anhuiense RCM74.</title>
        <authorList>
            <person name="Kim J.F."/>
            <person name="Song J.Y."/>
            <person name="Kwak M.-J."/>
            <person name="Lee S.-W."/>
        </authorList>
    </citation>
    <scope>NUCLEOTIDE SEQUENCE [LARGE SCALE GENOMIC DNA]</scope>
    <source>
        <strain evidence="4 5">RCM74</strain>
    </source>
</reference>
<dbReference type="InterPro" id="IPR013549">
    <property type="entry name" value="DUF1731"/>
</dbReference>
<feature type="domain" description="NAD-dependent epimerase/dehydratase" evidence="2">
    <location>
        <begin position="5"/>
        <end position="226"/>
    </location>
</feature>
<evidence type="ECO:0000256" key="1">
    <source>
        <dbReference type="ARBA" id="ARBA00009353"/>
    </source>
</evidence>
<dbReference type="InterPro" id="IPR010099">
    <property type="entry name" value="SDR39U1"/>
</dbReference>
<dbReference type="InterPro" id="IPR036291">
    <property type="entry name" value="NAD(P)-bd_dom_sf"/>
</dbReference>
<dbReference type="RefSeq" id="WP_129748087.1">
    <property type="nucleotide sequence ID" value="NZ_JUIV01000013.1"/>
</dbReference>
<evidence type="ECO:0000313" key="5">
    <source>
        <dbReference type="Proteomes" id="UP000290433"/>
    </source>
</evidence>
<gene>
    <name evidence="4" type="ORF">NU08_3281</name>
</gene>
<organism evidence="4 5">
    <name type="scientific">Flavobacterium anhuiense</name>
    <dbReference type="NCBI Taxonomy" id="459526"/>
    <lineage>
        <taxon>Bacteria</taxon>
        <taxon>Pseudomonadati</taxon>
        <taxon>Bacteroidota</taxon>
        <taxon>Flavobacteriia</taxon>
        <taxon>Flavobacteriales</taxon>
        <taxon>Flavobacteriaceae</taxon>
        <taxon>Flavobacterium</taxon>
    </lineage>
</organism>
<accession>A0A444VVT2</accession>
<dbReference type="PANTHER" id="PTHR11092">
    <property type="entry name" value="SUGAR NUCLEOTIDE EPIMERASE RELATED"/>
    <property type="match status" value="1"/>
</dbReference>
<evidence type="ECO:0000313" key="4">
    <source>
        <dbReference type="EMBL" id="RYJ37759.1"/>
    </source>
</evidence>
<dbReference type="InterPro" id="IPR001509">
    <property type="entry name" value="Epimerase_deHydtase"/>
</dbReference>
<dbReference type="OrthoDB" id="9801773at2"/>
<dbReference type="Pfam" id="PF01370">
    <property type="entry name" value="Epimerase"/>
    <property type="match status" value="1"/>
</dbReference>
<dbReference type="SUPFAM" id="SSF51735">
    <property type="entry name" value="NAD(P)-binding Rossmann-fold domains"/>
    <property type="match status" value="1"/>
</dbReference>
<dbReference type="PANTHER" id="PTHR11092:SF0">
    <property type="entry name" value="EPIMERASE FAMILY PROTEIN SDR39U1"/>
    <property type="match status" value="1"/>
</dbReference>
<dbReference type="Pfam" id="PF08338">
    <property type="entry name" value="DUF1731"/>
    <property type="match status" value="1"/>
</dbReference>
<feature type="domain" description="DUF1731" evidence="3">
    <location>
        <begin position="255"/>
        <end position="298"/>
    </location>
</feature>
<proteinExistence type="inferred from homology"/>
<dbReference type="NCBIfam" id="TIGR01777">
    <property type="entry name" value="yfcH"/>
    <property type="match status" value="1"/>
</dbReference>
<evidence type="ECO:0000259" key="3">
    <source>
        <dbReference type="Pfam" id="PF08338"/>
    </source>
</evidence>
<evidence type="ECO:0000259" key="2">
    <source>
        <dbReference type="Pfam" id="PF01370"/>
    </source>
</evidence>
<name>A0A444VVT2_9FLAO</name>
<comment type="similarity">
    <text evidence="1">Belongs to the NAD(P)-dependent epimerase/dehydratase family. SDR39U1 subfamily.</text>
</comment>
<dbReference type="AlphaFoldDB" id="A0A444VVT2"/>
<sequence>MAQNVLLTGGSGFIGKHLTDVLIEAGFSVSVLSRSDRENTPRVTYYKWDIKKNYIDKNAVLNADYIIHLAGEGIVEKRWTKRRKRAIIESRVRPVEMIYSVLEKNNKKLEAFVSASGIGIYGAITSHKICTENTPPADDFLGITCQKWENAADKIGSLNIRTVKIRTGIVLGKNEGFLKKMTPTFKSGFGAVLGSGKQYLPWIHIEDLCQIYLKSIEDTKLEGAYNACITDNTTNARFSKTLAKLYEYTIWLPKVPPFVLKIMLGQMSVAVLTGQRVSSEKIQKTGFEFQFTDLEKTLINCIK</sequence>
<dbReference type="EMBL" id="JUIV01000013">
    <property type="protein sequence ID" value="RYJ37759.1"/>
    <property type="molecule type" value="Genomic_DNA"/>
</dbReference>